<feature type="domain" description="LysM" evidence="1">
    <location>
        <begin position="392"/>
        <end position="438"/>
    </location>
</feature>
<evidence type="ECO:0000313" key="2">
    <source>
        <dbReference type="EMBL" id="VAW48078.1"/>
    </source>
</evidence>
<proteinExistence type="predicted"/>
<dbReference type="InterPro" id="IPR008258">
    <property type="entry name" value="Transglycosylase_SLT_dom_1"/>
</dbReference>
<organism evidence="2">
    <name type="scientific">hydrothermal vent metagenome</name>
    <dbReference type="NCBI Taxonomy" id="652676"/>
    <lineage>
        <taxon>unclassified sequences</taxon>
        <taxon>metagenomes</taxon>
        <taxon>ecological metagenomes</taxon>
    </lineage>
</organism>
<sequence>MRLISIFIIFIFFSACQQKAVKPELTAVPKALETKVLLAGIKQCQKDPSCLDQLNQYFTDLAHQAKIEAELAGDIPPEANDLAVENSIVTDNSDTAELPTLTTAPPAIDLNEPLLSNIRVQAALNEWLTWKRPKLIETWQNYQYLRNKIWPPFEQKGIPESLLLAIITQESGGRVHSMSSAGASGLFQFMPATAKRFGVLGTIGDYDARYHPETAAKGAAKYIEEQRGFYGDDFAKILAAYNSGESRFKRLNKKHQNKPIWDSQFFYDLPRETQDYISIVLSAMLIYNNPEAYNVTLNTYDGTTTLIRAKTATSLSELAVCFGQHNNKMGWYRILRNLNSTIKAKRVIQQNAVVVIPNELKAIYENSCNDSDLMALAKTIHDADFPDRPTFTWYKIKQGDSLSTISRKFKCSNRREIAQLNAINGPRYLINAGKKLKVPKC</sequence>
<dbReference type="InterPro" id="IPR018392">
    <property type="entry name" value="LysM"/>
</dbReference>
<accession>A0A3B0VWP0</accession>
<dbReference type="AlphaFoldDB" id="A0A3B0VWP0"/>
<dbReference type="SUPFAM" id="SSF54106">
    <property type="entry name" value="LysM domain"/>
    <property type="match status" value="1"/>
</dbReference>
<dbReference type="Pfam" id="PF01476">
    <property type="entry name" value="LysM"/>
    <property type="match status" value="1"/>
</dbReference>
<dbReference type="Gene3D" id="3.10.350.10">
    <property type="entry name" value="LysM domain"/>
    <property type="match status" value="1"/>
</dbReference>
<dbReference type="SMART" id="SM00257">
    <property type="entry name" value="LysM"/>
    <property type="match status" value="1"/>
</dbReference>
<dbReference type="InterPro" id="IPR023346">
    <property type="entry name" value="Lysozyme-like_dom_sf"/>
</dbReference>
<reference evidence="2" key="1">
    <citation type="submission" date="2018-06" db="EMBL/GenBank/DDBJ databases">
        <authorList>
            <person name="Zhirakovskaya E."/>
        </authorList>
    </citation>
    <scope>NUCLEOTIDE SEQUENCE</scope>
</reference>
<gene>
    <name evidence="2" type="ORF">MNBD_GAMMA02-1349</name>
</gene>
<protein>
    <submittedName>
        <fullName evidence="2">Membrane-bound lytic murein transglycosylase D</fullName>
    </submittedName>
</protein>
<evidence type="ECO:0000259" key="1">
    <source>
        <dbReference type="PROSITE" id="PS51782"/>
    </source>
</evidence>
<dbReference type="PROSITE" id="PS51257">
    <property type="entry name" value="PROKAR_LIPOPROTEIN"/>
    <property type="match status" value="1"/>
</dbReference>
<dbReference type="InterPro" id="IPR036779">
    <property type="entry name" value="LysM_dom_sf"/>
</dbReference>
<dbReference type="PANTHER" id="PTHR37423">
    <property type="entry name" value="SOLUBLE LYTIC MUREIN TRANSGLYCOSYLASE-RELATED"/>
    <property type="match status" value="1"/>
</dbReference>
<dbReference type="EMBL" id="UOFA01000383">
    <property type="protein sequence ID" value="VAW48078.1"/>
    <property type="molecule type" value="Genomic_DNA"/>
</dbReference>
<dbReference type="Gene3D" id="1.10.530.10">
    <property type="match status" value="1"/>
</dbReference>
<dbReference type="PROSITE" id="PS51782">
    <property type="entry name" value="LYSM"/>
    <property type="match status" value="1"/>
</dbReference>
<dbReference type="SUPFAM" id="SSF53955">
    <property type="entry name" value="Lysozyme-like"/>
    <property type="match status" value="1"/>
</dbReference>
<dbReference type="PANTHER" id="PTHR37423:SF2">
    <property type="entry name" value="MEMBRANE-BOUND LYTIC MUREIN TRANSGLYCOSYLASE C"/>
    <property type="match status" value="1"/>
</dbReference>
<dbReference type="Pfam" id="PF01464">
    <property type="entry name" value="SLT"/>
    <property type="match status" value="1"/>
</dbReference>
<name>A0A3B0VWP0_9ZZZZ</name>